<protein>
    <submittedName>
        <fullName evidence="2">Putative DNA-binding transcriptional regulator AlpA</fullName>
    </submittedName>
</protein>
<proteinExistence type="predicted"/>
<evidence type="ECO:0000313" key="2">
    <source>
        <dbReference type="EMBL" id="MBB3158302.1"/>
    </source>
</evidence>
<dbReference type="GO" id="GO:0003677">
    <property type="term" value="F:DNA binding"/>
    <property type="evidence" value="ECO:0007669"/>
    <property type="project" value="UniProtKB-KW"/>
</dbReference>
<gene>
    <name evidence="2" type="ORF">FHS07_001998</name>
</gene>
<dbReference type="AlphaFoldDB" id="A0A7W5CII2"/>
<accession>A0A7W5CII2</accession>
<dbReference type="Proteomes" id="UP000543579">
    <property type="component" value="Unassembled WGS sequence"/>
</dbReference>
<dbReference type="EMBL" id="JACHXY010000002">
    <property type="protein sequence ID" value="MBB3158302.1"/>
    <property type="molecule type" value="Genomic_DNA"/>
</dbReference>
<feature type="domain" description="Helix-turn-helix" evidence="1">
    <location>
        <begin position="8"/>
        <end position="54"/>
    </location>
</feature>
<dbReference type="Pfam" id="PF12728">
    <property type="entry name" value="HTH_17"/>
    <property type="match status" value="1"/>
</dbReference>
<reference evidence="2 3" key="1">
    <citation type="submission" date="2020-08" db="EMBL/GenBank/DDBJ databases">
        <title>Genomic Encyclopedia of Type Strains, Phase III (KMG-III): the genomes of soil and plant-associated and newly described type strains.</title>
        <authorList>
            <person name="Whitman W."/>
        </authorList>
    </citation>
    <scope>NUCLEOTIDE SEQUENCE [LARGE SCALE GENOMIC DNA]</scope>
    <source>
        <strain evidence="2 3">CECT 8356</strain>
    </source>
</reference>
<keyword evidence="2" id="KW-0238">DNA-binding</keyword>
<comment type="caution">
    <text evidence="2">The sequence shown here is derived from an EMBL/GenBank/DDBJ whole genome shotgun (WGS) entry which is preliminary data.</text>
</comment>
<sequence>MTDRIIFIPDVARMLNRSAAQVRWMVANGTAPRHAKIAGRVCFKEKDVEAFIEAAFAEADTQTAAAGR</sequence>
<organism evidence="2 3">
    <name type="scientific">Microbacterium proteolyticum</name>
    <dbReference type="NCBI Taxonomy" id="1572644"/>
    <lineage>
        <taxon>Bacteria</taxon>
        <taxon>Bacillati</taxon>
        <taxon>Actinomycetota</taxon>
        <taxon>Actinomycetes</taxon>
        <taxon>Micrococcales</taxon>
        <taxon>Microbacteriaceae</taxon>
        <taxon>Microbacterium</taxon>
    </lineage>
</organism>
<dbReference type="InterPro" id="IPR041657">
    <property type="entry name" value="HTH_17"/>
</dbReference>
<evidence type="ECO:0000313" key="3">
    <source>
        <dbReference type="Proteomes" id="UP000543579"/>
    </source>
</evidence>
<dbReference type="RefSeq" id="WP_183419748.1">
    <property type="nucleotide sequence ID" value="NZ_JACHXY010000002.1"/>
</dbReference>
<evidence type="ECO:0000259" key="1">
    <source>
        <dbReference type="Pfam" id="PF12728"/>
    </source>
</evidence>
<name>A0A7W5CII2_9MICO</name>